<keyword evidence="5" id="KW-0732">Signal</keyword>
<dbReference type="PRINTS" id="PR00177">
    <property type="entry name" value="NMDARECEPTOR"/>
</dbReference>
<evidence type="ECO:0000259" key="21">
    <source>
        <dbReference type="SMART" id="SM00079"/>
    </source>
</evidence>
<proteinExistence type="inferred from homology"/>
<dbReference type="InterPro" id="IPR015683">
    <property type="entry name" value="Ionotropic_Glu_rcpt"/>
</dbReference>
<keyword evidence="13" id="KW-1071">Ligand-gated ion channel</keyword>
<feature type="transmembrane region" description="Helical" evidence="20">
    <location>
        <begin position="559"/>
        <end position="579"/>
    </location>
</feature>
<dbReference type="EMBL" id="CAEY01001893">
    <property type="status" value="NOT_ANNOTATED_CDS"/>
    <property type="molecule type" value="Genomic_DNA"/>
</dbReference>
<evidence type="ECO:0000256" key="6">
    <source>
        <dbReference type="ARBA" id="ARBA00022989"/>
    </source>
</evidence>
<comment type="similarity">
    <text evidence="1">Belongs to the glutamate-gated ion channel (TC 1.A.10.1) family.</text>
</comment>
<name>T1KA09_TETUR</name>
<dbReference type="Gene3D" id="1.10.287.70">
    <property type="match status" value="1"/>
</dbReference>
<evidence type="ECO:0000256" key="12">
    <source>
        <dbReference type="ARBA" id="ARBA00023257"/>
    </source>
</evidence>
<dbReference type="Gene3D" id="3.40.190.10">
    <property type="entry name" value="Periplasmic binding protein-like II"/>
    <property type="match status" value="2"/>
</dbReference>
<dbReference type="FunFam" id="3.40.190.10:FF:000061">
    <property type="entry name" value="Glutamate receptor, ionotropic kainate"/>
    <property type="match status" value="1"/>
</dbReference>
<evidence type="ECO:0000256" key="8">
    <source>
        <dbReference type="ARBA" id="ARBA00023065"/>
    </source>
</evidence>
<dbReference type="GO" id="GO:0004970">
    <property type="term" value="F:glutamate-gated receptor activity"/>
    <property type="evidence" value="ECO:0007669"/>
    <property type="project" value="UniProtKB-ARBA"/>
</dbReference>
<dbReference type="Pfam" id="PF00060">
    <property type="entry name" value="Lig_chan"/>
    <property type="match status" value="1"/>
</dbReference>
<evidence type="ECO:0000256" key="14">
    <source>
        <dbReference type="ARBA" id="ARBA00023303"/>
    </source>
</evidence>
<dbReference type="InterPro" id="IPR001320">
    <property type="entry name" value="Iontro_rcpt_C"/>
</dbReference>
<dbReference type="SMART" id="SM00079">
    <property type="entry name" value="PBPe"/>
    <property type="match status" value="1"/>
</dbReference>
<protein>
    <recommendedName>
        <fullName evidence="16">Glutamate receptor 1</fullName>
    </recommendedName>
</protein>
<dbReference type="CDD" id="cd06382">
    <property type="entry name" value="PBP1_iGluR_Kainate"/>
    <property type="match status" value="1"/>
</dbReference>
<evidence type="ECO:0000256" key="15">
    <source>
        <dbReference type="ARBA" id="ARBA00034104"/>
    </source>
</evidence>
<keyword evidence="14" id="KW-0407">Ion channel</keyword>
<sequence length="910" mass="102684">MLLHFQRSTFEAWHLNKMLFIYISIISAIIHQINSFPSVLRIGGLFSDGEEEQELVFKYAVDRINSDTTILPRSALVAQVEHFGSEDSFRADKKVCGLLHAGVAAILGPLSDSTSMHVQSICDALEIPHIETRWDISSHREELSINLYPKPAVLARAYIDLVKYLGWKQFCVAYEDNDGLVRLQEFLKQAQKNDWSVKFYKFRPGKPYRETYWKIKKTEITNIVLDIRTENINRALKHAQQVGLLTEKHNYLVTSLDLHTVDLEDFKFGKTKISSFRLIDTSSTELITLLDEWSSISTRYGRRTINPPESIRTDTALIYDAVKLLATALQDLDQSQSIDITPISCENGLPWLHGSSLLNYMRPITFRGITGLVAFDQLGFRSSFTLDVMTVSEDGLQKIGIWNPEEGKGVNISDAWRAFLFQTHALENKTVVVTTILNEPFAMLKGSAREKSQNERYEGYAIDLIDELSKVLLFKYIFREVKDEAYGTLNETTGEWNGMIGELIRGEADLAIADLTITSKREEAVDFTLPFMNTGISILFRKPTKKVTTLFSFLSPFSMVVWVYVVGAYVGVSVILFVVGRLSPYEWDNPHPCRQDDQVLENDFSLLNSFWFTIGSLMQQGSDLAPKSMSTRTIAGIWYFFTLIMISSYTANLAAFLTVEKVVYPIEDAKDLSMQTEIEYGCVKSGSTCGFFKDSNLTVYRRMYEFMISHPYVFAASGADGKKRVLNGNYAFLMESASIEYAIERECNLTQIGGLLDNKGYGIATRRNSPYSRLLSQGILQLQERGVLHTLKDRWWKQKRGGGACADDAKKGSSSVTELSLGNVGGVFVVLVGGLSFSILMAVCEFMWRARKIAPDRKSMCDEMVRDLKFALSCQSSTKPARTSIRYAGYTGPDNVHEKPAPSMPGFINY</sequence>
<feature type="transmembrane region" description="Helical" evidence="20">
    <location>
        <begin position="824"/>
        <end position="848"/>
    </location>
</feature>
<dbReference type="Proteomes" id="UP000015104">
    <property type="component" value="Unassembled WGS sequence"/>
</dbReference>
<evidence type="ECO:0000256" key="9">
    <source>
        <dbReference type="ARBA" id="ARBA00023136"/>
    </source>
</evidence>
<dbReference type="GO" id="GO:0045211">
    <property type="term" value="C:postsynaptic membrane"/>
    <property type="evidence" value="ECO:0007669"/>
    <property type="project" value="UniProtKB-SubCell"/>
</dbReference>
<reference evidence="24" key="1">
    <citation type="submission" date="2011-08" db="EMBL/GenBank/DDBJ databases">
        <authorList>
            <person name="Rombauts S."/>
        </authorList>
    </citation>
    <scope>NUCLEOTIDE SEQUENCE</scope>
    <source>
        <strain evidence="24">London</strain>
    </source>
</reference>
<keyword evidence="10" id="KW-0675">Receptor</keyword>
<dbReference type="HOGENOM" id="CLU_007257_1_1_1"/>
<evidence type="ECO:0000313" key="23">
    <source>
        <dbReference type="EnsemblMetazoa" id="tetur07g06860.1"/>
    </source>
</evidence>
<evidence type="ECO:0000256" key="1">
    <source>
        <dbReference type="ARBA" id="ARBA00008685"/>
    </source>
</evidence>
<feature type="binding site" evidence="17">
    <location>
        <position position="687"/>
    </location>
    <ligand>
        <name>L-glutamate</name>
        <dbReference type="ChEBI" id="CHEBI:29985"/>
    </ligand>
</feature>
<keyword evidence="11" id="KW-0325">Glycoprotein</keyword>
<keyword evidence="19" id="KW-1015">Disulfide bond</keyword>
<keyword evidence="6 20" id="KW-1133">Transmembrane helix</keyword>
<evidence type="ECO:0000256" key="11">
    <source>
        <dbReference type="ARBA" id="ARBA00023180"/>
    </source>
</evidence>
<keyword evidence="4 20" id="KW-0812">Transmembrane</keyword>
<feature type="binding site" evidence="17">
    <location>
        <position position="521"/>
    </location>
    <ligand>
        <name>L-glutamate</name>
        <dbReference type="ChEBI" id="CHEBI:29985"/>
    </ligand>
</feature>
<evidence type="ECO:0000256" key="13">
    <source>
        <dbReference type="ARBA" id="ARBA00023286"/>
    </source>
</evidence>
<dbReference type="InterPro" id="IPR001508">
    <property type="entry name" value="Iono_Glu_rcpt_met"/>
</dbReference>
<gene>
    <name evidence="23" type="primary">107361846</name>
</gene>
<evidence type="ECO:0000256" key="19">
    <source>
        <dbReference type="PIRSR" id="PIRSR601508-3"/>
    </source>
</evidence>
<feature type="site" description="Interaction with the cone snail toxin Con-ikot-ikot" evidence="18">
    <location>
        <position position="693"/>
    </location>
</feature>
<dbReference type="InterPro" id="IPR001828">
    <property type="entry name" value="ANF_lig-bd_rcpt"/>
</dbReference>
<dbReference type="SUPFAM" id="SSF53822">
    <property type="entry name" value="Periplasmic binding protein-like I"/>
    <property type="match status" value="1"/>
</dbReference>
<keyword evidence="3" id="KW-1003">Cell membrane</keyword>
<keyword evidence="12" id="KW-0628">Postsynaptic cell membrane</keyword>
<dbReference type="Gene3D" id="3.40.50.2300">
    <property type="match status" value="2"/>
</dbReference>
<evidence type="ECO:0000256" key="16">
    <source>
        <dbReference type="ARBA" id="ARBA00072754"/>
    </source>
</evidence>
<evidence type="ECO:0000256" key="3">
    <source>
        <dbReference type="ARBA" id="ARBA00022475"/>
    </source>
</evidence>
<evidence type="ECO:0000256" key="10">
    <source>
        <dbReference type="ARBA" id="ARBA00023170"/>
    </source>
</evidence>
<dbReference type="InterPro" id="IPR028082">
    <property type="entry name" value="Peripla_BP_I"/>
</dbReference>
<feature type="binding site" evidence="17">
    <location>
        <position position="516"/>
    </location>
    <ligand>
        <name>L-glutamate</name>
        <dbReference type="ChEBI" id="CHEBI:29985"/>
    </ligand>
</feature>
<dbReference type="PANTHER" id="PTHR18966">
    <property type="entry name" value="IONOTROPIC GLUTAMATE RECEPTOR"/>
    <property type="match status" value="1"/>
</dbReference>
<keyword evidence="24" id="KW-1185">Reference proteome</keyword>
<dbReference type="InterPro" id="IPR019594">
    <property type="entry name" value="Glu/Gly-bd"/>
</dbReference>
<dbReference type="EnsemblMetazoa" id="tetur07g06860.1">
    <property type="protein sequence ID" value="tetur07g06860.1"/>
    <property type="gene ID" value="tetur07g06860"/>
</dbReference>
<reference evidence="23" key="2">
    <citation type="submission" date="2015-06" db="UniProtKB">
        <authorList>
            <consortium name="EnsemblMetazoa"/>
        </authorList>
    </citation>
    <scope>IDENTIFICATION</scope>
</reference>
<feature type="site" description="Crucial to convey clamshell closure to channel opening" evidence="18">
    <location>
        <position position="666"/>
    </location>
</feature>
<dbReference type="GO" id="GO:0008328">
    <property type="term" value="C:ionotropic glutamate receptor complex"/>
    <property type="evidence" value="ECO:0007669"/>
    <property type="project" value="UniProtKB-ARBA"/>
</dbReference>
<feature type="domain" description="Ionotropic glutamate receptor C-terminal" evidence="21">
    <location>
        <begin position="430"/>
        <end position="798"/>
    </location>
</feature>
<evidence type="ECO:0000256" key="7">
    <source>
        <dbReference type="ARBA" id="ARBA00023018"/>
    </source>
</evidence>
<evidence type="ECO:0000256" key="20">
    <source>
        <dbReference type="SAM" id="Phobius"/>
    </source>
</evidence>
<dbReference type="Pfam" id="PF01094">
    <property type="entry name" value="ANF_receptor"/>
    <property type="match status" value="1"/>
</dbReference>
<organism evidence="23 24">
    <name type="scientific">Tetranychus urticae</name>
    <name type="common">Two-spotted spider mite</name>
    <dbReference type="NCBI Taxonomy" id="32264"/>
    <lineage>
        <taxon>Eukaryota</taxon>
        <taxon>Metazoa</taxon>
        <taxon>Ecdysozoa</taxon>
        <taxon>Arthropoda</taxon>
        <taxon>Chelicerata</taxon>
        <taxon>Arachnida</taxon>
        <taxon>Acari</taxon>
        <taxon>Acariformes</taxon>
        <taxon>Trombidiformes</taxon>
        <taxon>Prostigmata</taxon>
        <taxon>Eleutherengona</taxon>
        <taxon>Raphignathae</taxon>
        <taxon>Tetranychoidea</taxon>
        <taxon>Tetranychidae</taxon>
        <taxon>Tetranychus</taxon>
    </lineage>
</organism>
<feature type="binding site" evidence="17">
    <location>
        <position position="735"/>
    </location>
    <ligand>
        <name>L-glutamate</name>
        <dbReference type="ChEBI" id="CHEBI:29985"/>
    </ligand>
</feature>
<dbReference type="eggNOG" id="KOG1052">
    <property type="taxonomic scope" value="Eukaryota"/>
</dbReference>
<evidence type="ECO:0000259" key="22">
    <source>
        <dbReference type="SMART" id="SM00918"/>
    </source>
</evidence>
<dbReference type="Pfam" id="PF10613">
    <property type="entry name" value="Lig_chan-Glu_bd"/>
    <property type="match status" value="1"/>
</dbReference>
<feature type="transmembrane region" description="Helical" evidence="20">
    <location>
        <begin position="637"/>
        <end position="657"/>
    </location>
</feature>
<dbReference type="OrthoDB" id="5984008at2759"/>
<evidence type="ECO:0000256" key="18">
    <source>
        <dbReference type="PIRSR" id="PIRSR601508-2"/>
    </source>
</evidence>
<accession>T1KA09</accession>
<dbReference type="AlphaFoldDB" id="T1KA09"/>
<evidence type="ECO:0000313" key="24">
    <source>
        <dbReference type="Proteomes" id="UP000015104"/>
    </source>
</evidence>
<evidence type="ECO:0000256" key="17">
    <source>
        <dbReference type="PIRSR" id="PIRSR601508-1"/>
    </source>
</evidence>
<evidence type="ECO:0000256" key="5">
    <source>
        <dbReference type="ARBA" id="ARBA00022729"/>
    </source>
</evidence>
<keyword evidence="7" id="KW-0770">Synapse</keyword>
<evidence type="ECO:0000256" key="2">
    <source>
        <dbReference type="ARBA" id="ARBA00022448"/>
    </source>
</evidence>
<comment type="subcellular location">
    <subcellularLocation>
        <location evidence="15">Postsynaptic cell membrane</location>
        <topology evidence="15">Multi-pass membrane protein</topology>
    </subcellularLocation>
</comment>
<keyword evidence="9 20" id="KW-0472">Membrane</keyword>
<dbReference type="FunFam" id="3.40.190.10:FF:000001">
    <property type="entry name" value="Glutamate receptor ionotropic, kainate 2"/>
    <property type="match status" value="1"/>
</dbReference>
<evidence type="ECO:0000256" key="4">
    <source>
        <dbReference type="ARBA" id="ARBA00022692"/>
    </source>
</evidence>
<feature type="binding site" evidence="17">
    <location>
        <position position="688"/>
    </location>
    <ligand>
        <name>L-glutamate</name>
        <dbReference type="ChEBI" id="CHEBI:29985"/>
    </ligand>
</feature>
<keyword evidence="8" id="KW-0406">Ion transport</keyword>
<dbReference type="FunFam" id="1.10.287.70:FF:000064">
    <property type="entry name" value="Glutamate receptor ionotropic, kainate"/>
    <property type="match status" value="1"/>
</dbReference>
<dbReference type="SMART" id="SM00918">
    <property type="entry name" value="Lig_chan-Glu_bd"/>
    <property type="match status" value="1"/>
</dbReference>
<feature type="disulfide bond" evidence="19">
    <location>
        <begin position="747"/>
        <end position="805"/>
    </location>
</feature>
<dbReference type="SUPFAM" id="SSF53850">
    <property type="entry name" value="Periplasmic binding protein-like II"/>
    <property type="match status" value="1"/>
</dbReference>
<dbReference type="SUPFAM" id="SSF81324">
    <property type="entry name" value="Voltage-gated potassium channels"/>
    <property type="match status" value="1"/>
</dbReference>
<feature type="domain" description="Ionotropic glutamate receptor L-glutamate and glycine-binding" evidence="22">
    <location>
        <begin position="440"/>
        <end position="505"/>
    </location>
</feature>
<keyword evidence="2" id="KW-0813">Transport</keyword>